<comment type="caution">
    <text evidence="1">The sequence shown here is derived from an EMBL/GenBank/DDBJ whole genome shotgun (WGS) entry which is preliminary data.</text>
</comment>
<name>A0A9P4XBP6_9HYPO</name>
<sequence>MGWSIRLGQVTGPERSEKKRYWAGIYRKPLAHWIAMPLGRVLHEIVKGRMTKIKEMIDRIWGSHMHKHVKQNAHQVPSRDVEAVHVCDSQNTSEDLDDSEDLDELSMADFSIVHKDAGGKDLIIREIHIL</sequence>
<dbReference type="Proteomes" id="UP000801864">
    <property type="component" value="Unassembled WGS sequence"/>
</dbReference>
<organism evidence="1 2">
    <name type="scientific">Trichoderma lentiforme</name>
    <dbReference type="NCBI Taxonomy" id="1567552"/>
    <lineage>
        <taxon>Eukaryota</taxon>
        <taxon>Fungi</taxon>
        <taxon>Dikarya</taxon>
        <taxon>Ascomycota</taxon>
        <taxon>Pezizomycotina</taxon>
        <taxon>Sordariomycetes</taxon>
        <taxon>Hypocreomycetidae</taxon>
        <taxon>Hypocreales</taxon>
        <taxon>Hypocreaceae</taxon>
        <taxon>Trichoderma</taxon>
    </lineage>
</organism>
<evidence type="ECO:0000313" key="1">
    <source>
        <dbReference type="EMBL" id="KAF3067787.1"/>
    </source>
</evidence>
<evidence type="ECO:0000313" key="2">
    <source>
        <dbReference type="Proteomes" id="UP000801864"/>
    </source>
</evidence>
<reference evidence="1 2" key="1">
    <citation type="submission" date="2018-06" db="EMBL/GenBank/DDBJ databases">
        <title>Genome analysis of cellulolytic fungus Trichoderma lentiforme CFAM-422.</title>
        <authorList>
            <person name="Steindorff A.S."/>
            <person name="Formighieri E.F."/>
            <person name="Midorikawa G.E.O."/>
            <person name="Tamietti M.S."/>
            <person name="Ramos E.Z."/>
            <person name="Silva A.S."/>
            <person name="Bon E.P.S."/>
            <person name="Mendes T.D."/>
            <person name="Damaso M.C.T."/>
            <person name="Favaro L.C.L."/>
        </authorList>
    </citation>
    <scope>NUCLEOTIDE SEQUENCE [LARGE SCALE GENOMIC DNA]</scope>
    <source>
        <strain evidence="1 2">CFAM-422</strain>
    </source>
</reference>
<dbReference type="EMBL" id="QLNT01000015">
    <property type="protein sequence ID" value="KAF3067787.1"/>
    <property type="molecule type" value="Genomic_DNA"/>
</dbReference>
<protein>
    <submittedName>
        <fullName evidence="1">Uncharacterized protein</fullName>
    </submittedName>
</protein>
<keyword evidence="2" id="KW-1185">Reference proteome</keyword>
<gene>
    <name evidence="1" type="ORF">CFAM422_008423</name>
</gene>
<accession>A0A9P4XBP6</accession>
<proteinExistence type="predicted"/>
<dbReference type="AlphaFoldDB" id="A0A9P4XBP6"/>